<dbReference type="PROSITE" id="PS00059">
    <property type="entry name" value="ADH_ZINC"/>
    <property type="match status" value="1"/>
</dbReference>
<comment type="similarity">
    <text evidence="15">Belongs to the zinc-containing alcohol dehydrogenase family.</text>
</comment>
<keyword evidence="5 15" id="KW-0479">Metal-binding</keyword>
<organism evidence="18 19">
    <name type="scientific">Zea mays</name>
    <name type="common">Maize</name>
    <dbReference type="NCBI Taxonomy" id="4577"/>
    <lineage>
        <taxon>Eukaryota</taxon>
        <taxon>Viridiplantae</taxon>
        <taxon>Streptophyta</taxon>
        <taxon>Embryophyta</taxon>
        <taxon>Tracheophyta</taxon>
        <taxon>Spermatophyta</taxon>
        <taxon>Magnoliopsida</taxon>
        <taxon>Liliopsida</taxon>
        <taxon>Poales</taxon>
        <taxon>Poaceae</taxon>
        <taxon>PACMAD clade</taxon>
        <taxon>Panicoideae</taxon>
        <taxon>Andropogonodae</taxon>
        <taxon>Andropogoneae</taxon>
        <taxon>Tripsacinae</taxon>
        <taxon>Zea</taxon>
    </lineage>
</organism>
<dbReference type="SUPFAM" id="SSF50129">
    <property type="entry name" value="GroES-like"/>
    <property type="match status" value="1"/>
</dbReference>
<dbReference type="Pfam" id="PF00107">
    <property type="entry name" value="ADH_zinc_N"/>
    <property type="match status" value="1"/>
</dbReference>
<evidence type="ECO:0000256" key="2">
    <source>
        <dbReference type="ARBA" id="ARBA00004928"/>
    </source>
</evidence>
<comment type="catalytic activity">
    <reaction evidence="13">
        <text>(E)-coniferol + NADP(+) = (E)-coniferaldehyde + NADPH + H(+)</text>
        <dbReference type="Rhea" id="RHEA:22444"/>
        <dbReference type="ChEBI" id="CHEBI:15378"/>
        <dbReference type="ChEBI" id="CHEBI:16547"/>
        <dbReference type="ChEBI" id="CHEBI:17745"/>
        <dbReference type="ChEBI" id="CHEBI:57783"/>
        <dbReference type="ChEBI" id="CHEBI:58349"/>
        <dbReference type="EC" id="1.1.1.195"/>
    </reaction>
    <physiologicalReaction direction="right-to-left" evidence="13">
        <dbReference type="Rhea" id="RHEA:22446"/>
    </physiologicalReaction>
</comment>
<dbReference type="PANTHER" id="PTHR42683">
    <property type="entry name" value="ALDEHYDE REDUCTASE"/>
    <property type="match status" value="1"/>
</dbReference>
<evidence type="ECO:0000256" key="7">
    <source>
        <dbReference type="ARBA" id="ARBA00022833"/>
    </source>
</evidence>
<comment type="subunit">
    <text evidence="3">Homodimer.</text>
</comment>
<feature type="domain" description="Alcohol dehydrogenase-like N-terminal" evidence="17">
    <location>
        <begin position="36"/>
        <end position="95"/>
    </location>
</feature>
<comment type="catalytic activity">
    <reaction evidence="10">
        <text>(E)-4-coumaroyl alcohol + NADP(+) = (E)-4-coumaraldehyde + NADPH + H(+)</text>
        <dbReference type="Rhea" id="RHEA:45724"/>
        <dbReference type="ChEBI" id="CHEBI:15378"/>
        <dbReference type="ChEBI" id="CHEBI:28353"/>
        <dbReference type="ChEBI" id="CHEBI:57783"/>
        <dbReference type="ChEBI" id="CHEBI:58349"/>
        <dbReference type="ChEBI" id="CHEBI:64555"/>
        <dbReference type="EC" id="1.1.1.195"/>
    </reaction>
    <physiologicalReaction direction="right-to-left" evidence="10">
        <dbReference type="Rhea" id="RHEA:45726"/>
    </physiologicalReaction>
</comment>
<protein>
    <recommendedName>
        <fullName evidence="4">cinnamyl-alcohol dehydrogenase</fullName>
        <ecNumber evidence="4">1.1.1.195</ecNumber>
    </recommendedName>
</protein>
<proteinExistence type="inferred from homology"/>
<comment type="catalytic activity">
    <reaction evidence="12">
        <text>(E)-caffeyl alcohol + NADP(+) = (E)-caffeyl aldehyde + NADPH + H(+)</text>
        <dbReference type="Rhea" id="RHEA:45728"/>
        <dbReference type="ChEBI" id="CHEBI:15378"/>
        <dbReference type="ChEBI" id="CHEBI:28323"/>
        <dbReference type="ChEBI" id="CHEBI:31334"/>
        <dbReference type="ChEBI" id="CHEBI:57783"/>
        <dbReference type="ChEBI" id="CHEBI:58349"/>
    </reaction>
    <physiologicalReaction direction="right-to-left" evidence="12">
        <dbReference type="Rhea" id="RHEA:45730"/>
    </physiologicalReaction>
</comment>
<dbReference type="InterPro" id="IPR013154">
    <property type="entry name" value="ADH-like_N"/>
</dbReference>
<evidence type="ECO:0000256" key="11">
    <source>
        <dbReference type="ARBA" id="ARBA00048379"/>
    </source>
</evidence>
<comment type="catalytic activity">
    <reaction evidence="11">
        <text>(E)-sinapyl alcohol + NADP(+) = (E)-sinapaldehyde + NADPH + H(+)</text>
        <dbReference type="Rhea" id="RHEA:45704"/>
        <dbReference type="ChEBI" id="CHEBI:15378"/>
        <dbReference type="ChEBI" id="CHEBI:27949"/>
        <dbReference type="ChEBI" id="CHEBI:57783"/>
        <dbReference type="ChEBI" id="CHEBI:58349"/>
        <dbReference type="ChEBI" id="CHEBI:64557"/>
        <dbReference type="EC" id="1.1.1.195"/>
    </reaction>
    <physiologicalReaction direction="right-to-left" evidence="11">
        <dbReference type="Rhea" id="RHEA:45706"/>
    </physiologicalReaction>
</comment>
<evidence type="ECO:0000256" key="3">
    <source>
        <dbReference type="ARBA" id="ARBA00011738"/>
    </source>
</evidence>
<keyword evidence="8" id="KW-0521">NADP</keyword>
<dbReference type="AlphaFoldDB" id="A0A3L6FVE0"/>
<comment type="caution">
    <text evidence="18">The sequence shown here is derived from an EMBL/GenBank/DDBJ whole genome shotgun (WGS) entry which is preliminary data.</text>
</comment>
<evidence type="ECO:0000256" key="13">
    <source>
        <dbReference type="ARBA" id="ARBA00049311"/>
    </source>
</evidence>
<dbReference type="InterPro" id="IPR002328">
    <property type="entry name" value="ADH_Zn_CS"/>
</dbReference>
<evidence type="ECO:0000259" key="16">
    <source>
        <dbReference type="Pfam" id="PF00107"/>
    </source>
</evidence>
<dbReference type="Proteomes" id="UP000251960">
    <property type="component" value="Chromosome 2"/>
</dbReference>
<evidence type="ECO:0000256" key="9">
    <source>
        <dbReference type="ARBA" id="ARBA00023002"/>
    </source>
</evidence>
<dbReference type="FunFam" id="3.40.50.720:FF:001451">
    <property type="entry name" value="Putative cinnamyl alcohol dehydrogenase 6"/>
    <property type="match status" value="1"/>
</dbReference>
<dbReference type="InterPro" id="IPR036291">
    <property type="entry name" value="NAD(P)-bd_dom_sf"/>
</dbReference>
<evidence type="ECO:0000256" key="5">
    <source>
        <dbReference type="ARBA" id="ARBA00022723"/>
    </source>
</evidence>
<comment type="pathway">
    <text evidence="2">Aromatic compound metabolism; phenylpropanoid biosynthesis.</text>
</comment>
<evidence type="ECO:0000256" key="15">
    <source>
        <dbReference type="RuleBase" id="RU361277"/>
    </source>
</evidence>
<dbReference type="GO" id="GO:0008270">
    <property type="term" value="F:zinc ion binding"/>
    <property type="evidence" value="ECO:0007669"/>
    <property type="project" value="InterPro"/>
</dbReference>
<evidence type="ECO:0000256" key="12">
    <source>
        <dbReference type="ARBA" id="ARBA00049226"/>
    </source>
</evidence>
<evidence type="ECO:0000256" key="14">
    <source>
        <dbReference type="ARBA" id="ARBA00049332"/>
    </source>
</evidence>
<dbReference type="Gene3D" id="3.40.50.720">
    <property type="entry name" value="NAD(P)-binding Rossmann-like Domain"/>
    <property type="match status" value="1"/>
</dbReference>
<dbReference type="GO" id="GO:0045551">
    <property type="term" value="F:cinnamyl-alcohol dehydrogenase activity"/>
    <property type="evidence" value="ECO:0007669"/>
    <property type="project" value="UniProtKB-EC"/>
</dbReference>
<evidence type="ECO:0000256" key="8">
    <source>
        <dbReference type="ARBA" id="ARBA00022857"/>
    </source>
</evidence>
<dbReference type="InterPro" id="IPR047109">
    <property type="entry name" value="CAD-like"/>
</dbReference>
<name>A0A3L6FVE0_MAIZE</name>
<accession>A0A3L6FVE0</accession>
<dbReference type="EC" id="1.1.1.195" evidence="4"/>
<evidence type="ECO:0000313" key="19">
    <source>
        <dbReference type="Proteomes" id="UP000251960"/>
    </source>
</evidence>
<keyword evidence="9" id="KW-0560">Oxidoreductase</keyword>
<keyword evidence="6" id="KW-0438">Lignin biosynthesis</keyword>
<dbReference type="InterPro" id="IPR011032">
    <property type="entry name" value="GroES-like_sf"/>
</dbReference>
<comment type="cofactor">
    <cofactor evidence="1 15">
        <name>Zn(2+)</name>
        <dbReference type="ChEBI" id="CHEBI:29105"/>
    </cofactor>
</comment>
<dbReference type="EMBL" id="NCVQ01000003">
    <property type="protein sequence ID" value="PWZ38822.1"/>
    <property type="molecule type" value="Genomic_DNA"/>
</dbReference>
<evidence type="ECO:0000256" key="10">
    <source>
        <dbReference type="ARBA" id="ARBA00047329"/>
    </source>
</evidence>
<sequence>MAPVEAEQHRRRALALAAHDASGAVSPIRISRRDTGDDDVAIQILYCGICHSDLHTIKNEWKNANYPVVPGHEIAGLITEVGKNVKRFNVGDKAAKGTMDGIMNTASASMSMYAYLALLKPQGKMILLGLPEKPLQISAFSLVTGGKTLAGSCMGSIRDTQEMMDFAAKHGLTADIELIGTEEVNEAMERLAKGEVRYRFVIDIGNTISAASLGSSPVPAL</sequence>
<evidence type="ECO:0000256" key="1">
    <source>
        <dbReference type="ARBA" id="ARBA00001947"/>
    </source>
</evidence>
<dbReference type="ExpressionAtlas" id="A0A3L6FVE0">
    <property type="expression patterns" value="baseline and differential"/>
</dbReference>
<dbReference type="Gene3D" id="3.90.180.10">
    <property type="entry name" value="Medium-chain alcohol dehydrogenases, catalytic domain"/>
    <property type="match status" value="2"/>
</dbReference>
<reference evidence="18 19" key="1">
    <citation type="journal article" date="2018" name="Nat. Genet.">
        <title>Extensive intraspecific gene order and gene structural variations between Mo17 and other maize genomes.</title>
        <authorList>
            <person name="Sun S."/>
            <person name="Zhou Y."/>
            <person name="Chen J."/>
            <person name="Shi J."/>
            <person name="Zhao H."/>
            <person name="Zhao H."/>
            <person name="Song W."/>
            <person name="Zhang M."/>
            <person name="Cui Y."/>
            <person name="Dong X."/>
            <person name="Liu H."/>
            <person name="Ma X."/>
            <person name="Jiao Y."/>
            <person name="Wang B."/>
            <person name="Wei X."/>
            <person name="Stein J.C."/>
            <person name="Glaubitz J.C."/>
            <person name="Lu F."/>
            <person name="Yu G."/>
            <person name="Liang C."/>
            <person name="Fengler K."/>
            <person name="Li B."/>
            <person name="Rafalski A."/>
            <person name="Schnable P.S."/>
            <person name="Ware D.H."/>
            <person name="Buckler E.S."/>
            <person name="Lai J."/>
        </authorList>
    </citation>
    <scope>NUCLEOTIDE SEQUENCE [LARGE SCALE GENOMIC DNA]</scope>
    <source>
        <strain evidence="19">cv. Missouri 17</strain>
        <tissue evidence="18">Seedling</tissue>
    </source>
</reference>
<feature type="domain" description="Alcohol dehydrogenase-like C-terminal" evidence="16">
    <location>
        <begin position="96"/>
        <end position="168"/>
    </location>
</feature>
<evidence type="ECO:0000313" key="18">
    <source>
        <dbReference type="EMBL" id="PWZ38822.1"/>
    </source>
</evidence>
<evidence type="ECO:0000256" key="6">
    <source>
        <dbReference type="ARBA" id="ARBA00022733"/>
    </source>
</evidence>
<dbReference type="InterPro" id="IPR013149">
    <property type="entry name" value="ADH-like_C"/>
</dbReference>
<evidence type="ECO:0000256" key="4">
    <source>
        <dbReference type="ARBA" id="ARBA00013171"/>
    </source>
</evidence>
<comment type="catalytic activity">
    <reaction evidence="14">
        <text>(E)-cinnamyl alcohol + NADP(+) = (E)-cinnamaldehyde + NADPH + H(+)</text>
        <dbReference type="Rhea" id="RHEA:10392"/>
        <dbReference type="ChEBI" id="CHEBI:15378"/>
        <dbReference type="ChEBI" id="CHEBI:16731"/>
        <dbReference type="ChEBI" id="CHEBI:33227"/>
        <dbReference type="ChEBI" id="CHEBI:57783"/>
        <dbReference type="ChEBI" id="CHEBI:58349"/>
        <dbReference type="EC" id="1.1.1.195"/>
    </reaction>
    <physiologicalReaction direction="right-to-left" evidence="14">
        <dbReference type="Rhea" id="RHEA:10394"/>
    </physiologicalReaction>
</comment>
<gene>
    <name evidence="18" type="primary">CAD7</name>
    <name evidence="18" type="ORF">Zm00014a_005093</name>
</gene>
<dbReference type="GO" id="GO:0009809">
    <property type="term" value="P:lignin biosynthetic process"/>
    <property type="evidence" value="ECO:0007669"/>
    <property type="project" value="UniProtKB-KW"/>
</dbReference>
<keyword evidence="7 15" id="KW-0862">Zinc</keyword>
<dbReference type="Pfam" id="PF08240">
    <property type="entry name" value="ADH_N"/>
    <property type="match status" value="1"/>
</dbReference>
<evidence type="ECO:0000259" key="17">
    <source>
        <dbReference type="Pfam" id="PF08240"/>
    </source>
</evidence>
<dbReference type="SUPFAM" id="SSF51735">
    <property type="entry name" value="NAD(P)-binding Rossmann-fold domains"/>
    <property type="match status" value="1"/>
</dbReference>